<name>A0A242A5V6_9ENTE</name>
<sequence length="81" mass="8844">MTRLPKAVGQIWGQIDTNLPMSVVIDVLMDYLKGETGTIDALSVPVDHSWDINDHTPTGSVLSIDEEKNKAAIADFFNTGE</sequence>
<dbReference type="Proteomes" id="UP000195043">
    <property type="component" value="Unassembled WGS sequence"/>
</dbReference>
<protein>
    <submittedName>
        <fullName evidence="1">Uncharacterized protein</fullName>
    </submittedName>
</protein>
<comment type="caution">
    <text evidence="1">The sequence shown here is derived from an EMBL/GenBank/DDBJ whole genome shotgun (WGS) entry which is preliminary data.</text>
</comment>
<keyword evidence="2" id="KW-1185">Reference proteome</keyword>
<evidence type="ECO:0000313" key="2">
    <source>
        <dbReference type="Proteomes" id="UP000195043"/>
    </source>
</evidence>
<dbReference type="RefSeq" id="WP_086273995.1">
    <property type="nucleotide sequence ID" value="NZ_NGKU01000001.1"/>
</dbReference>
<gene>
    <name evidence="1" type="ORF">A5886_001069</name>
</gene>
<proteinExistence type="predicted"/>
<organism evidence="1 2">
    <name type="scientific">Candidatus Enterococcus testudinis</name>
    <dbReference type="NCBI Taxonomy" id="1834191"/>
    <lineage>
        <taxon>Bacteria</taxon>
        <taxon>Bacillati</taxon>
        <taxon>Bacillota</taxon>
        <taxon>Bacilli</taxon>
        <taxon>Lactobacillales</taxon>
        <taxon>Enterococcaceae</taxon>
        <taxon>Enterococcus</taxon>
    </lineage>
</organism>
<evidence type="ECO:0000313" key="1">
    <source>
        <dbReference type="EMBL" id="OTN75993.1"/>
    </source>
</evidence>
<reference evidence="1 2" key="1">
    <citation type="submission" date="2017-05" db="EMBL/GenBank/DDBJ databases">
        <title>The Genome Sequence of Enterococcus sp. 8G7_MSG3316.</title>
        <authorList>
            <consortium name="The Broad Institute Genomics Platform"/>
            <consortium name="The Broad Institute Genomic Center for Infectious Diseases"/>
            <person name="Earl A."/>
            <person name="Manson A."/>
            <person name="Schwartman J."/>
            <person name="Gilmore M."/>
            <person name="Abouelleil A."/>
            <person name="Cao P."/>
            <person name="Chapman S."/>
            <person name="Cusick C."/>
            <person name="Shea T."/>
            <person name="Young S."/>
            <person name="Neafsey D."/>
            <person name="Nusbaum C."/>
            <person name="Birren B."/>
        </authorList>
    </citation>
    <scope>NUCLEOTIDE SEQUENCE [LARGE SCALE GENOMIC DNA]</scope>
    <source>
        <strain evidence="1 2">8G7_MSG3316</strain>
    </source>
</reference>
<dbReference type="AlphaFoldDB" id="A0A242A5V6"/>
<accession>A0A242A5V6</accession>
<dbReference type="EMBL" id="NGKU01000001">
    <property type="protein sequence ID" value="OTN75993.1"/>
    <property type="molecule type" value="Genomic_DNA"/>
</dbReference>